<dbReference type="SUPFAM" id="SSF111331">
    <property type="entry name" value="NAD kinase/diacylglycerol kinase-like"/>
    <property type="match status" value="1"/>
</dbReference>
<feature type="region of interest" description="Disordered" evidence="9">
    <location>
        <begin position="39"/>
        <end position="61"/>
    </location>
</feature>
<evidence type="ECO:0000313" key="13">
    <source>
        <dbReference type="Proteomes" id="UP001430172"/>
    </source>
</evidence>
<proteinExistence type="inferred from homology"/>
<dbReference type="Pfam" id="PF19279">
    <property type="entry name" value="YegS_C"/>
    <property type="match status" value="1"/>
</dbReference>
<evidence type="ECO:0000256" key="4">
    <source>
        <dbReference type="ARBA" id="ARBA00022741"/>
    </source>
</evidence>
<dbReference type="EMBL" id="JAFDVD010000016">
    <property type="protein sequence ID" value="MBM6401713.1"/>
    <property type="molecule type" value="Genomic_DNA"/>
</dbReference>
<keyword evidence="3" id="KW-0808">Transferase</keyword>
<comment type="cofactor">
    <cofactor evidence="1">
        <name>Mg(2+)</name>
        <dbReference type="ChEBI" id="CHEBI:18420"/>
    </cofactor>
</comment>
<dbReference type="InterPro" id="IPR050187">
    <property type="entry name" value="Lipid_Phosphate_FormReg"/>
</dbReference>
<keyword evidence="8" id="KW-1208">Phospholipid metabolism</keyword>
<keyword evidence="10" id="KW-0472">Membrane</keyword>
<feature type="compositionally biased region" description="Basic and acidic residues" evidence="9">
    <location>
        <begin position="44"/>
        <end position="59"/>
    </location>
</feature>
<dbReference type="PROSITE" id="PS50146">
    <property type="entry name" value="DAGK"/>
    <property type="match status" value="1"/>
</dbReference>
<keyword evidence="7" id="KW-0594">Phospholipid biosynthesis</keyword>
<evidence type="ECO:0000256" key="5">
    <source>
        <dbReference type="ARBA" id="ARBA00022777"/>
    </source>
</evidence>
<feature type="domain" description="DAGKc" evidence="11">
    <location>
        <begin position="58"/>
        <end position="189"/>
    </location>
</feature>
<dbReference type="GO" id="GO:0016301">
    <property type="term" value="F:kinase activity"/>
    <property type="evidence" value="ECO:0007669"/>
    <property type="project" value="UniProtKB-KW"/>
</dbReference>
<keyword evidence="10" id="KW-0812">Transmembrane</keyword>
<gene>
    <name evidence="12" type="ORF">JQN70_15060</name>
</gene>
<dbReference type="InterPro" id="IPR045540">
    <property type="entry name" value="YegS/DAGK_C"/>
</dbReference>
<dbReference type="InterPro" id="IPR001206">
    <property type="entry name" value="Diacylglycerol_kinase_cat_dom"/>
</dbReference>
<keyword evidence="7" id="KW-0443">Lipid metabolism</keyword>
<dbReference type="Proteomes" id="UP001430172">
    <property type="component" value="Unassembled WGS sequence"/>
</dbReference>
<dbReference type="Gene3D" id="2.60.200.40">
    <property type="match status" value="1"/>
</dbReference>
<evidence type="ECO:0000313" key="12">
    <source>
        <dbReference type="EMBL" id="MBM6401713.1"/>
    </source>
</evidence>
<reference evidence="12" key="1">
    <citation type="submission" date="2021-02" db="EMBL/GenBank/DDBJ databases">
        <title>Phycicoccus sp. MQZ13P-5T, whole genome shotgun sequence.</title>
        <authorList>
            <person name="Tuo L."/>
        </authorList>
    </citation>
    <scope>NUCLEOTIDE SEQUENCE</scope>
    <source>
        <strain evidence="12">MQZ13P-5</strain>
    </source>
</reference>
<dbReference type="PANTHER" id="PTHR12358:SF54">
    <property type="entry name" value="SPHINGOSINE KINASE RELATED PROTEIN"/>
    <property type="match status" value="1"/>
</dbReference>
<feature type="transmembrane region" description="Helical" evidence="10">
    <location>
        <begin position="12"/>
        <end position="31"/>
    </location>
</feature>
<evidence type="ECO:0000256" key="6">
    <source>
        <dbReference type="ARBA" id="ARBA00022840"/>
    </source>
</evidence>
<dbReference type="InterPro" id="IPR017438">
    <property type="entry name" value="ATP-NAD_kinase_N"/>
</dbReference>
<evidence type="ECO:0000256" key="7">
    <source>
        <dbReference type="ARBA" id="ARBA00023209"/>
    </source>
</evidence>
<keyword evidence="6" id="KW-0067">ATP-binding</keyword>
<keyword evidence="7" id="KW-0444">Lipid biosynthesis</keyword>
<keyword evidence="5 12" id="KW-0418">Kinase</keyword>
<keyword evidence="13" id="KW-1185">Reference proteome</keyword>
<comment type="caution">
    <text evidence="12">The sequence shown here is derived from an EMBL/GenBank/DDBJ whole genome shotgun (WGS) entry which is preliminary data.</text>
</comment>
<evidence type="ECO:0000256" key="3">
    <source>
        <dbReference type="ARBA" id="ARBA00022679"/>
    </source>
</evidence>
<sequence length="380" mass="40358">MYLPCVSGETWTVIGIVVAVAFALVGAYLVLSSRESGRHASSRPARDAFRQGTDDEPPPRKRVAVVVNPTKFDDLPAVRATLAKVCAEQDWDDPVVLETTEHDVGFGQTRTALKDGVDLVCALGGDGTVRAVAQEMVGTGVPLGLLPGGTGNLLARNLEMPVDDLERAMTVALTGRNRHVDAAWLTLDPEDLELEEGAGEGSTAGERRHAFFVMAGLGLDAAIMDSTSEQLKSKIGWGAYVPAGLRNMLTERFRVTLTTDGGPPETQKARMVVIGNCGKITGGIDLLPDAEPDDGLLDVIVLAPRGVAAWASVAARVITKSDRTTATLSRSRCQTAHVEVDEPQRVQVDGDIIGEATRVAVEVQPRVLIVRTENGRPNGG</sequence>
<keyword evidence="4" id="KW-0547">Nucleotide-binding</keyword>
<dbReference type="Pfam" id="PF00781">
    <property type="entry name" value="DAGK_cat"/>
    <property type="match status" value="1"/>
</dbReference>
<dbReference type="Gene3D" id="3.40.50.10330">
    <property type="entry name" value="Probable inorganic polyphosphate/atp-NAD kinase, domain 1"/>
    <property type="match status" value="1"/>
</dbReference>
<evidence type="ECO:0000259" key="11">
    <source>
        <dbReference type="PROSITE" id="PS50146"/>
    </source>
</evidence>
<evidence type="ECO:0000256" key="10">
    <source>
        <dbReference type="SAM" id="Phobius"/>
    </source>
</evidence>
<evidence type="ECO:0000256" key="8">
    <source>
        <dbReference type="ARBA" id="ARBA00023264"/>
    </source>
</evidence>
<evidence type="ECO:0000256" key="2">
    <source>
        <dbReference type="ARBA" id="ARBA00005983"/>
    </source>
</evidence>
<keyword evidence="10" id="KW-1133">Transmembrane helix</keyword>
<dbReference type="InterPro" id="IPR016064">
    <property type="entry name" value="NAD/diacylglycerol_kinase_sf"/>
</dbReference>
<protein>
    <submittedName>
        <fullName evidence="12">NAD(+)/NADH kinase</fullName>
    </submittedName>
</protein>
<name>A0ABS2CQJ7_9MICO</name>
<evidence type="ECO:0000256" key="1">
    <source>
        <dbReference type="ARBA" id="ARBA00001946"/>
    </source>
</evidence>
<evidence type="ECO:0000256" key="9">
    <source>
        <dbReference type="SAM" id="MobiDB-lite"/>
    </source>
</evidence>
<dbReference type="PANTHER" id="PTHR12358">
    <property type="entry name" value="SPHINGOSINE KINASE"/>
    <property type="match status" value="1"/>
</dbReference>
<comment type="similarity">
    <text evidence="2">Belongs to the diacylglycerol/lipid kinase family.</text>
</comment>
<accession>A0ABS2CQJ7</accession>
<organism evidence="12 13">
    <name type="scientific">Phycicoccus sonneratiae</name>
    <dbReference type="NCBI Taxonomy" id="2807628"/>
    <lineage>
        <taxon>Bacteria</taxon>
        <taxon>Bacillati</taxon>
        <taxon>Actinomycetota</taxon>
        <taxon>Actinomycetes</taxon>
        <taxon>Micrococcales</taxon>
        <taxon>Intrasporangiaceae</taxon>
        <taxon>Phycicoccus</taxon>
    </lineage>
</organism>